<protein>
    <submittedName>
        <fullName evidence="1">Uncharacterized protein</fullName>
    </submittedName>
</protein>
<evidence type="ECO:0000313" key="2">
    <source>
        <dbReference type="Proteomes" id="UP001190491"/>
    </source>
</evidence>
<accession>A0AAD2C5W7</accession>
<organism evidence="1 2">
    <name type="scientific">Ralstonia flatus</name>
    <dbReference type="NCBI Taxonomy" id="3058601"/>
    <lineage>
        <taxon>Bacteria</taxon>
        <taxon>Pseudomonadati</taxon>
        <taxon>Pseudomonadota</taxon>
        <taxon>Betaproteobacteria</taxon>
        <taxon>Burkholderiales</taxon>
        <taxon>Burkholderiaceae</taxon>
        <taxon>Ralstonia</taxon>
    </lineage>
</organism>
<reference evidence="1" key="1">
    <citation type="submission" date="2023-07" db="EMBL/GenBank/DDBJ databases">
        <authorList>
            <person name="Peeters C."/>
        </authorList>
    </citation>
    <scope>NUCLEOTIDE SEQUENCE</scope>
    <source>
        <strain evidence="1">R-77567</strain>
    </source>
</reference>
<name>A0AAD2C5W7_9RALS</name>
<comment type="caution">
    <text evidence="1">The sequence shown here is derived from an EMBL/GenBank/DDBJ whole genome shotgun (WGS) entry which is preliminary data.</text>
</comment>
<evidence type="ECO:0000313" key="1">
    <source>
        <dbReference type="EMBL" id="CAJ0862538.1"/>
    </source>
</evidence>
<dbReference type="EMBL" id="CAUDKO010000003">
    <property type="protein sequence ID" value="CAJ0862538.1"/>
    <property type="molecule type" value="Genomic_DNA"/>
</dbReference>
<gene>
    <name evidence="1" type="ORF">R77567_01657</name>
</gene>
<dbReference type="Proteomes" id="UP001190491">
    <property type="component" value="Unassembled WGS sequence"/>
</dbReference>
<sequence>MLTHQLQSAFEDACEKAAASNKPDDWMNAALLGKQFSNAYRDLSSSPASAWECASPTDARHPMAFVTTKRPTMEHYKAQGWTVTPLFLCPPPELLILLTTIERVRAFEAADAPELNRALAEVACLSALLSEARATLRMWKDVAPAVSLCADIDKVLGISPAQPA</sequence>
<dbReference type="AlphaFoldDB" id="A0AAD2C5W7"/>
<dbReference type="RefSeq" id="WP_206275482.1">
    <property type="nucleotide sequence ID" value="NZ_CAUDKO010000003.1"/>
</dbReference>
<proteinExistence type="predicted"/>